<dbReference type="Pfam" id="PF02033">
    <property type="entry name" value="RBFA"/>
    <property type="match status" value="1"/>
</dbReference>
<comment type="function">
    <text evidence="2">One of several proteins that assist in the late maturation steps of the functional core of the 30S ribosomal subunit. Associates with free 30S ribosomal subunits (but not with 30S subunits that are part of 70S ribosomes or polysomes). Required for efficient processing of 16S rRNA. May interact with the 5'-terminal helix region of 16S rRNA.</text>
</comment>
<dbReference type="InterPro" id="IPR000238">
    <property type="entry name" value="RbfA"/>
</dbReference>
<organism evidence="3 4">
    <name type="scientific">Mesoplasma chauliocola</name>
    <dbReference type="NCBI Taxonomy" id="216427"/>
    <lineage>
        <taxon>Bacteria</taxon>
        <taxon>Bacillati</taxon>
        <taxon>Mycoplasmatota</taxon>
        <taxon>Mollicutes</taxon>
        <taxon>Entomoplasmatales</taxon>
        <taxon>Entomoplasmataceae</taxon>
        <taxon>Mesoplasma</taxon>
    </lineage>
</organism>
<dbReference type="SUPFAM" id="SSF89919">
    <property type="entry name" value="Ribosome-binding factor A, RbfA"/>
    <property type="match status" value="1"/>
</dbReference>
<dbReference type="NCBIfam" id="TIGR00082">
    <property type="entry name" value="rbfA"/>
    <property type="match status" value="1"/>
</dbReference>
<dbReference type="EMBL" id="CP023173">
    <property type="protein sequence ID" value="ASZ09137.1"/>
    <property type="molecule type" value="Genomic_DNA"/>
</dbReference>
<gene>
    <name evidence="2 3" type="primary">rbfA</name>
    <name evidence="3" type="ORF">CK556_02045</name>
</gene>
<dbReference type="KEGG" id="mchc:CK556_02045"/>
<keyword evidence="2" id="KW-0963">Cytoplasm</keyword>
<sequence length="116" mass="13504">MANHKIKGRKEATILRELTIIIEREMKNDILKALSIAEVRLTNDGEVAKIYWSFLPLNKDITKELIEEELEQNKKAIRMKLAHKLSTRTVPDLAFEYDTSLENANRIEEILNKVNK</sequence>
<dbReference type="InterPro" id="IPR023799">
    <property type="entry name" value="RbfA_dom_sf"/>
</dbReference>
<name>A0A249SNF5_9MOLU</name>
<protein>
    <recommendedName>
        <fullName evidence="2">Ribosome-binding factor A</fullName>
    </recommendedName>
</protein>
<evidence type="ECO:0000256" key="1">
    <source>
        <dbReference type="ARBA" id="ARBA00022517"/>
    </source>
</evidence>
<accession>A0A249SNF5</accession>
<dbReference type="GO" id="GO:0005829">
    <property type="term" value="C:cytosol"/>
    <property type="evidence" value="ECO:0007669"/>
    <property type="project" value="TreeGrafter"/>
</dbReference>
<dbReference type="GO" id="GO:0030490">
    <property type="term" value="P:maturation of SSU-rRNA"/>
    <property type="evidence" value="ECO:0007669"/>
    <property type="project" value="UniProtKB-UniRule"/>
</dbReference>
<dbReference type="Gene3D" id="3.30.300.20">
    <property type="match status" value="1"/>
</dbReference>
<dbReference type="STRING" id="1336232.GCA_000518825_00408"/>
<evidence type="ECO:0000256" key="2">
    <source>
        <dbReference type="HAMAP-Rule" id="MF_00003"/>
    </source>
</evidence>
<comment type="subunit">
    <text evidence="2">Monomer. Binds 30S ribosomal subunits, but not 50S ribosomal subunits or 70S ribosomes.</text>
</comment>
<dbReference type="PANTHER" id="PTHR33515:SF1">
    <property type="entry name" value="RIBOSOME-BINDING FACTOR A, CHLOROPLASTIC-RELATED"/>
    <property type="match status" value="1"/>
</dbReference>
<dbReference type="PANTHER" id="PTHR33515">
    <property type="entry name" value="RIBOSOME-BINDING FACTOR A, CHLOROPLASTIC-RELATED"/>
    <property type="match status" value="1"/>
</dbReference>
<dbReference type="AlphaFoldDB" id="A0A249SNF5"/>
<dbReference type="GO" id="GO:0043024">
    <property type="term" value="F:ribosomal small subunit binding"/>
    <property type="evidence" value="ECO:0007669"/>
    <property type="project" value="TreeGrafter"/>
</dbReference>
<reference evidence="3 4" key="1">
    <citation type="submission" date="2017-08" db="EMBL/GenBank/DDBJ databases">
        <title>Complete Genome Sequence of Mesoplasma chauliocola.</title>
        <authorList>
            <person name="Knight T.F.Jr."/>
            <person name="Citino T."/>
        </authorList>
    </citation>
    <scope>NUCLEOTIDE SEQUENCE [LARGE SCALE GENOMIC DNA]</scope>
    <source>
        <strain evidence="3 4">CHPA-2</strain>
    </source>
</reference>
<evidence type="ECO:0000313" key="3">
    <source>
        <dbReference type="EMBL" id="ASZ09137.1"/>
    </source>
</evidence>
<dbReference type="HAMAP" id="MF_00003">
    <property type="entry name" value="RbfA"/>
    <property type="match status" value="1"/>
</dbReference>
<keyword evidence="4" id="KW-1185">Reference proteome</keyword>
<comment type="similarity">
    <text evidence="2">Belongs to the RbfA family.</text>
</comment>
<keyword evidence="1 2" id="KW-0690">Ribosome biogenesis</keyword>
<dbReference type="InterPro" id="IPR015946">
    <property type="entry name" value="KH_dom-like_a/b"/>
</dbReference>
<dbReference type="Proteomes" id="UP000232229">
    <property type="component" value="Chromosome"/>
</dbReference>
<evidence type="ECO:0000313" key="4">
    <source>
        <dbReference type="Proteomes" id="UP000232229"/>
    </source>
</evidence>
<comment type="subcellular location">
    <subcellularLocation>
        <location evidence="2">Cytoplasm</location>
    </subcellularLocation>
</comment>
<proteinExistence type="inferred from homology"/>
<dbReference type="RefSeq" id="WP_027875392.1">
    <property type="nucleotide sequence ID" value="NZ_CP023173.1"/>
</dbReference>